<comment type="caution">
    <text evidence="3">The sequence shown here is derived from an EMBL/GenBank/DDBJ whole genome shotgun (WGS) entry which is preliminary data.</text>
</comment>
<gene>
    <name evidence="3" type="ORF">FPL11_03995</name>
</gene>
<dbReference type="Proteomes" id="UP000316688">
    <property type="component" value="Unassembled WGS sequence"/>
</dbReference>
<reference evidence="3 4" key="1">
    <citation type="submission" date="2019-07" db="EMBL/GenBank/DDBJ databases">
        <title>Reclasification of Spiribacter aquaticus.</title>
        <authorList>
            <person name="Leon M.J."/>
            <person name="Sanchez-Porro C."/>
            <person name="Ventosa A."/>
        </authorList>
    </citation>
    <scope>NUCLEOTIDE SEQUENCE [LARGE SCALE GENOMIC DNA]</scope>
    <source>
        <strain evidence="3 4">SP30</strain>
    </source>
</reference>
<protein>
    <submittedName>
        <fullName evidence="3">SUF system NifU family Fe-S cluster assembly protein</fullName>
    </submittedName>
</protein>
<dbReference type="GO" id="GO:0005506">
    <property type="term" value="F:iron ion binding"/>
    <property type="evidence" value="ECO:0007669"/>
    <property type="project" value="InterPro"/>
</dbReference>
<dbReference type="RefSeq" id="WP_144347517.1">
    <property type="nucleotide sequence ID" value="NZ_VMKP01000002.1"/>
</dbReference>
<dbReference type="EMBL" id="VMKP01000002">
    <property type="protein sequence ID" value="TVO65257.1"/>
    <property type="molecule type" value="Genomic_DNA"/>
</dbReference>
<dbReference type="GO" id="GO:0051536">
    <property type="term" value="F:iron-sulfur cluster binding"/>
    <property type="evidence" value="ECO:0007669"/>
    <property type="project" value="InterPro"/>
</dbReference>
<dbReference type="NCBIfam" id="TIGR01994">
    <property type="entry name" value="SUF_scaf_2"/>
    <property type="match status" value="1"/>
</dbReference>
<feature type="domain" description="NIF system FeS cluster assembly NifU N-terminal" evidence="2">
    <location>
        <begin position="8"/>
        <end position="131"/>
    </location>
</feature>
<evidence type="ECO:0000313" key="3">
    <source>
        <dbReference type="EMBL" id="TVO65257.1"/>
    </source>
</evidence>
<keyword evidence="4" id="KW-1185">Reference proteome</keyword>
<organism evidence="3 4">
    <name type="scientific">Spiribacter aquaticus</name>
    <dbReference type="NCBI Taxonomy" id="1935996"/>
    <lineage>
        <taxon>Bacteria</taxon>
        <taxon>Pseudomonadati</taxon>
        <taxon>Pseudomonadota</taxon>
        <taxon>Gammaproteobacteria</taxon>
        <taxon>Chromatiales</taxon>
        <taxon>Ectothiorhodospiraceae</taxon>
        <taxon>Spiribacter</taxon>
    </lineage>
</organism>
<dbReference type="InterPro" id="IPR002871">
    <property type="entry name" value="NIF_FeS_clus_asmbl_NifU_N"/>
</dbReference>
<dbReference type="SUPFAM" id="SSF82649">
    <property type="entry name" value="SufE/NifU"/>
    <property type="match status" value="1"/>
</dbReference>
<evidence type="ECO:0000313" key="4">
    <source>
        <dbReference type="Proteomes" id="UP000316688"/>
    </source>
</evidence>
<dbReference type="Pfam" id="PF01592">
    <property type="entry name" value="NifU_N"/>
    <property type="match status" value="1"/>
</dbReference>
<accession>A0A557RJD5</accession>
<dbReference type="CDD" id="cd06664">
    <property type="entry name" value="IscU_like"/>
    <property type="match status" value="1"/>
</dbReference>
<dbReference type="GO" id="GO:0016226">
    <property type="term" value="P:iron-sulfur cluster assembly"/>
    <property type="evidence" value="ECO:0007669"/>
    <property type="project" value="InterPro"/>
</dbReference>
<dbReference type="AlphaFoldDB" id="A0A557RJD5"/>
<evidence type="ECO:0000256" key="1">
    <source>
        <dbReference type="ARBA" id="ARBA00006420"/>
    </source>
</evidence>
<name>A0A557RJD5_9GAMM</name>
<dbReference type="PANTHER" id="PTHR10093">
    <property type="entry name" value="IRON-SULFUR CLUSTER ASSEMBLY ENZYME NIFU HOMOLOG"/>
    <property type="match status" value="1"/>
</dbReference>
<dbReference type="FunFam" id="3.90.1010.10:FF:000002">
    <property type="entry name" value="Iron-sulfur cluster assembly scaffold protein NifU"/>
    <property type="match status" value="1"/>
</dbReference>
<sequence>MTELSALYQAVVLDHNRAPRNRHEVQPHDGEADGNNPLCGDWVHVEFRLDPAGCIEDIGFNGEGCAISTASASIMTEVLKGRTLDEARRIGERFQHLVTDREAPLPAADDPDLEKLLALAGVRDYPMRVKCATLAWHTLQAAIEAPASADSE</sequence>
<proteinExistence type="inferred from homology"/>
<evidence type="ECO:0000259" key="2">
    <source>
        <dbReference type="Pfam" id="PF01592"/>
    </source>
</evidence>
<comment type="similarity">
    <text evidence="1">Belongs to the NifU family.</text>
</comment>
<dbReference type="Gene3D" id="3.90.1010.10">
    <property type="match status" value="1"/>
</dbReference>